<dbReference type="Proteomes" id="UP001501508">
    <property type="component" value="Unassembled WGS sequence"/>
</dbReference>
<gene>
    <name evidence="6" type="ORF">GCM10023091_08240</name>
</gene>
<dbReference type="PANTHER" id="PTHR30419">
    <property type="entry name" value="HTH-TYPE TRANSCRIPTIONAL REGULATOR YBHD"/>
    <property type="match status" value="1"/>
</dbReference>
<keyword evidence="4" id="KW-0804">Transcription</keyword>
<keyword evidence="2" id="KW-0805">Transcription regulation</keyword>
<dbReference type="InterPro" id="IPR036390">
    <property type="entry name" value="WH_DNA-bd_sf"/>
</dbReference>
<evidence type="ECO:0000256" key="3">
    <source>
        <dbReference type="ARBA" id="ARBA00023125"/>
    </source>
</evidence>
<dbReference type="InterPro" id="IPR000847">
    <property type="entry name" value="LysR_HTH_N"/>
</dbReference>
<evidence type="ECO:0000256" key="2">
    <source>
        <dbReference type="ARBA" id="ARBA00023015"/>
    </source>
</evidence>
<dbReference type="Pfam" id="PF03466">
    <property type="entry name" value="LysR_substrate"/>
    <property type="match status" value="1"/>
</dbReference>
<evidence type="ECO:0000256" key="1">
    <source>
        <dbReference type="ARBA" id="ARBA00009437"/>
    </source>
</evidence>
<organism evidence="6 7">
    <name type="scientific">Ravibacter arvi</name>
    <dbReference type="NCBI Taxonomy" id="2051041"/>
    <lineage>
        <taxon>Bacteria</taxon>
        <taxon>Pseudomonadati</taxon>
        <taxon>Bacteroidota</taxon>
        <taxon>Cytophagia</taxon>
        <taxon>Cytophagales</taxon>
        <taxon>Spirosomataceae</taxon>
        <taxon>Ravibacter</taxon>
    </lineage>
</organism>
<dbReference type="InterPro" id="IPR005119">
    <property type="entry name" value="LysR_subst-bd"/>
</dbReference>
<dbReference type="PANTHER" id="PTHR30419:SF29">
    <property type="entry name" value="LYSR-FAMILY TRANSCRIPTIONAL REGULATOR"/>
    <property type="match status" value="1"/>
</dbReference>
<proteinExistence type="inferred from homology"/>
<feature type="domain" description="HTH lysR-type" evidence="5">
    <location>
        <begin position="1"/>
        <end position="58"/>
    </location>
</feature>
<protein>
    <submittedName>
        <fullName evidence="6">Hydrogen peroxide-inducible genes activator</fullName>
    </submittedName>
</protein>
<dbReference type="CDD" id="cd08411">
    <property type="entry name" value="PBP2_OxyR"/>
    <property type="match status" value="1"/>
</dbReference>
<dbReference type="RefSeq" id="WP_345026796.1">
    <property type="nucleotide sequence ID" value="NZ_BAABEY010000010.1"/>
</dbReference>
<comment type="caution">
    <text evidence="6">The sequence shown here is derived from an EMBL/GenBank/DDBJ whole genome shotgun (WGS) entry which is preliminary data.</text>
</comment>
<evidence type="ECO:0000313" key="7">
    <source>
        <dbReference type="Proteomes" id="UP001501508"/>
    </source>
</evidence>
<evidence type="ECO:0000313" key="6">
    <source>
        <dbReference type="EMBL" id="GAA4433961.1"/>
    </source>
</evidence>
<reference evidence="7" key="1">
    <citation type="journal article" date="2019" name="Int. J. Syst. Evol. Microbiol.">
        <title>The Global Catalogue of Microorganisms (GCM) 10K type strain sequencing project: providing services to taxonomists for standard genome sequencing and annotation.</title>
        <authorList>
            <consortium name="The Broad Institute Genomics Platform"/>
            <consortium name="The Broad Institute Genome Sequencing Center for Infectious Disease"/>
            <person name="Wu L."/>
            <person name="Ma J."/>
        </authorList>
    </citation>
    <scope>NUCLEOTIDE SEQUENCE [LARGE SCALE GENOMIC DNA]</scope>
    <source>
        <strain evidence="7">JCM 31920</strain>
    </source>
</reference>
<evidence type="ECO:0000259" key="5">
    <source>
        <dbReference type="PROSITE" id="PS50931"/>
    </source>
</evidence>
<dbReference type="PROSITE" id="PS50931">
    <property type="entry name" value="HTH_LYSR"/>
    <property type="match status" value="1"/>
</dbReference>
<keyword evidence="3" id="KW-0238">DNA-binding</keyword>
<keyword evidence="7" id="KW-1185">Reference proteome</keyword>
<dbReference type="Gene3D" id="3.40.190.10">
    <property type="entry name" value="Periplasmic binding protein-like II"/>
    <property type="match status" value="2"/>
</dbReference>
<dbReference type="SUPFAM" id="SSF46785">
    <property type="entry name" value="Winged helix' DNA-binding domain"/>
    <property type="match status" value="1"/>
</dbReference>
<comment type="similarity">
    <text evidence="1">Belongs to the LysR transcriptional regulatory family.</text>
</comment>
<dbReference type="EMBL" id="BAABEY010000010">
    <property type="protein sequence ID" value="GAA4433961.1"/>
    <property type="molecule type" value="Genomic_DNA"/>
</dbReference>
<sequence length="302" mass="34606">MNLQQLEYIVAVDNHRHFVQAADQCCVTQPTLSMMIKKLEEELNVKIFDRNKQPIVPTDIGAQIIEKARTVLKEANRIHEMAKGFNGEMRGDLRIGVIPTVAPYILPMLVPAFTRKYPDINFQVSEMVTARILTELKSGNIDAAIMATPLQENSLQETLLYREEFYVYLSEDNGLYDKAYIVPEDITGDELWLLEEGHCLSDQIRKFCELRKSELNKLFAFRSGSIETLIRMVERNGGITILPQLAAQELVPGKKQFLRHFKEPAPYREVRMVTNREEVKGRLVKALTAEVNALVKPLFERV</sequence>
<dbReference type="InterPro" id="IPR050950">
    <property type="entry name" value="HTH-type_LysR_regulators"/>
</dbReference>
<evidence type="ECO:0000256" key="4">
    <source>
        <dbReference type="ARBA" id="ARBA00023163"/>
    </source>
</evidence>
<dbReference type="Gene3D" id="1.10.10.10">
    <property type="entry name" value="Winged helix-like DNA-binding domain superfamily/Winged helix DNA-binding domain"/>
    <property type="match status" value="1"/>
</dbReference>
<accession>A0ABP8LRZ4</accession>
<dbReference type="PRINTS" id="PR00039">
    <property type="entry name" value="HTHLYSR"/>
</dbReference>
<dbReference type="InterPro" id="IPR036388">
    <property type="entry name" value="WH-like_DNA-bd_sf"/>
</dbReference>
<dbReference type="Pfam" id="PF00126">
    <property type="entry name" value="HTH_1"/>
    <property type="match status" value="1"/>
</dbReference>
<dbReference type="SUPFAM" id="SSF53850">
    <property type="entry name" value="Periplasmic binding protein-like II"/>
    <property type="match status" value="1"/>
</dbReference>
<name>A0ABP8LRZ4_9BACT</name>